<keyword evidence="14" id="KW-1185">Reference proteome</keyword>
<dbReference type="InterPro" id="IPR001214">
    <property type="entry name" value="SET_dom"/>
</dbReference>
<evidence type="ECO:0000256" key="8">
    <source>
        <dbReference type="ARBA" id="ARBA00023242"/>
    </source>
</evidence>
<feature type="domain" description="C2H2-type" evidence="11">
    <location>
        <begin position="525"/>
        <end position="552"/>
    </location>
</feature>
<dbReference type="GO" id="GO:0000978">
    <property type="term" value="F:RNA polymerase II cis-regulatory region sequence-specific DNA binding"/>
    <property type="evidence" value="ECO:0007669"/>
    <property type="project" value="TreeGrafter"/>
</dbReference>
<organism evidence="15">
    <name type="scientific">Soboliphyme baturini</name>
    <dbReference type="NCBI Taxonomy" id="241478"/>
    <lineage>
        <taxon>Eukaryota</taxon>
        <taxon>Metazoa</taxon>
        <taxon>Ecdysozoa</taxon>
        <taxon>Nematoda</taxon>
        <taxon>Enoplea</taxon>
        <taxon>Dorylaimia</taxon>
        <taxon>Dioctophymatida</taxon>
        <taxon>Dioctophymatoidea</taxon>
        <taxon>Soboliphymatidae</taxon>
        <taxon>Soboliphyme</taxon>
    </lineage>
</organism>
<dbReference type="SMART" id="SM00317">
    <property type="entry name" value="SET"/>
    <property type="match status" value="1"/>
</dbReference>
<evidence type="ECO:0000259" key="12">
    <source>
        <dbReference type="PROSITE" id="PS50280"/>
    </source>
</evidence>
<comment type="subcellular location">
    <subcellularLocation>
        <location evidence="1">Nucleus</location>
    </subcellularLocation>
</comment>
<dbReference type="OrthoDB" id="7327383at2759"/>
<dbReference type="GO" id="GO:0045165">
    <property type="term" value="P:cell fate commitment"/>
    <property type="evidence" value="ECO:0007669"/>
    <property type="project" value="TreeGrafter"/>
</dbReference>
<dbReference type="InterPro" id="IPR036236">
    <property type="entry name" value="Znf_C2H2_sf"/>
</dbReference>
<evidence type="ECO:0000256" key="4">
    <source>
        <dbReference type="ARBA" id="ARBA00022771"/>
    </source>
</evidence>
<dbReference type="Pfam" id="PF00096">
    <property type="entry name" value="zf-C2H2"/>
    <property type="match status" value="2"/>
</dbReference>
<gene>
    <name evidence="13" type="ORF">SBAD_LOCUS5253</name>
</gene>
<evidence type="ECO:0000256" key="3">
    <source>
        <dbReference type="ARBA" id="ARBA00022737"/>
    </source>
</evidence>
<evidence type="ECO:0000256" key="7">
    <source>
        <dbReference type="ARBA" id="ARBA00023163"/>
    </source>
</evidence>
<dbReference type="PANTHER" id="PTHR16515">
    <property type="entry name" value="PR DOMAIN ZINC FINGER PROTEIN"/>
    <property type="match status" value="1"/>
</dbReference>
<dbReference type="GO" id="GO:0008270">
    <property type="term" value="F:zinc ion binding"/>
    <property type="evidence" value="ECO:0007669"/>
    <property type="project" value="UniProtKB-KW"/>
</dbReference>
<dbReference type="Gene3D" id="3.30.160.60">
    <property type="entry name" value="Classic Zinc Finger"/>
    <property type="match status" value="2"/>
</dbReference>
<name>A0A183INQ7_9BILA</name>
<keyword evidence="4 9" id="KW-0863">Zinc-finger</keyword>
<dbReference type="InterPro" id="IPR046341">
    <property type="entry name" value="SET_dom_sf"/>
</dbReference>
<dbReference type="Gene3D" id="2.170.270.10">
    <property type="entry name" value="SET domain"/>
    <property type="match status" value="1"/>
</dbReference>
<accession>A0A183INQ7</accession>
<evidence type="ECO:0000256" key="10">
    <source>
        <dbReference type="SAM" id="MobiDB-lite"/>
    </source>
</evidence>
<feature type="domain" description="C2H2-type" evidence="11">
    <location>
        <begin position="497"/>
        <end position="524"/>
    </location>
</feature>
<dbReference type="FunFam" id="3.30.160.60:FF:000303">
    <property type="entry name" value="Zinc finger protein 41"/>
    <property type="match status" value="1"/>
</dbReference>
<evidence type="ECO:0000256" key="9">
    <source>
        <dbReference type="PROSITE-ProRule" id="PRU00042"/>
    </source>
</evidence>
<keyword evidence="8" id="KW-0539">Nucleus</keyword>
<evidence type="ECO:0000313" key="13">
    <source>
        <dbReference type="EMBL" id="VDP06738.1"/>
    </source>
</evidence>
<dbReference type="PROSITE" id="PS50157">
    <property type="entry name" value="ZINC_FINGER_C2H2_2"/>
    <property type="match status" value="2"/>
</dbReference>
<dbReference type="AlphaFoldDB" id="A0A183INQ7"/>
<dbReference type="SUPFAM" id="SSF57667">
    <property type="entry name" value="beta-beta-alpha zinc fingers"/>
    <property type="match status" value="1"/>
</dbReference>
<dbReference type="GO" id="GO:0005737">
    <property type="term" value="C:cytoplasm"/>
    <property type="evidence" value="ECO:0007669"/>
    <property type="project" value="TreeGrafter"/>
</dbReference>
<reference evidence="15" key="1">
    <citation type="submission" date="2016-06" db="UniProtKB">
        <authorList>
            <consortium name="WormBaseParasite"/>
        </authorList>
    </citation>
    <scope>IDENTIFICATION</scope>
</reference>
<feature type="compositionally biased region" description="Basic and acidic residues" evidence="10">
    <location>
        <begin position="463"/>
        <end position="472"/>
    </location>
</feature>
<keyword evidence="6" id="KW-0805">Transcription regulation</keyword>
<dbReference type="GO" id="GO:0000122">
    <property type="term" value="P:negative regulation of transcription by RNA polymerase II"/>
    <property type="evidence" value="ECO:0007669"/>
    <property type="project" value="UniProtKB-ARBA"/>
</dbReference>
<feature type="region of interest" description="Disordered" evidence="10">
    <location>
        <begin position="455"/>
        <end position="475"/>
    </location>
</feature>
<dbReference type="InterPro" id="IPR013087">
    <property type="entry name" value="Znf_C2H2_type"/>
</dbReference>
<dbReference type="PROSITE" id="PS50280">
    <property type="entry name" value="SET"/>
    <property type="match status" value="1"/>
</dbReference>
<evidence type="ECO:0000259" key="11">
    <source>
        <dbReference type="PROSITE" id="PS50157"/>
    </source>
</evidence>
<dbReference type="PANTHER" id="PTHR16515:SF59">
    <property type="entry name" value="PR DOMAIN ZINC FINGER PROTEIN 1"/>
    <property type="match status" value="1"/>
</dbReference>
<dbReference type="PROSITE" id="PS00028">
    <property type="entry name" value="ZINC_FINGER_C2H2_1"/>
    <property type="match status" value="2"/>
</dbReference>
<feature type="domain" description="SET" evidence="12">
    <location>
        <begin position="47"/>
        <end position="168"/>
    </location>
</feature>
<evidence type="ECO:0000256" key="1">
    <source>
        <dbReference type="ARBA" id="ARBA00004123"/>
    </source>
</evidence>
<dbReference type="GO" id="GO:0005634">
    <property type="term" value="C:nucleus"/>
    <property type="evidence" value="ECO:0007669"/>
    <property type="project" value="UniProtKB-SubCell"/>
</dbReference>
<dbReference type="Proteomes" id="UP000270296">
    <property type="component" value="Unassembled WGS sequence"/>
</dbReference>
<dbReference type="FunFam" id="3.30.160.60:FF:000211">
    <property type="entry name" value="PR domain zinc finger protein 1"/>
    <property type="match status" value="1"/>
</dbReference>
<evidence type="ECO:0000256" key="5">
    <source>
        <dbReference type="ARBA" id="ARBA00022833"/>
    </source>
</evidence>
<dbReference type="Pfam" id="PF21549">
    <property type="entry name" value="PRDM2_PR"/>
    <property type="match status" value="1"/>
</dbReference>
<evidence type="ECO:0000256" key="6">
    <source>
        <dbReference type="ARBA" id="ARBA00023015"/>
    </source>
</evidence>
<dbReference type="GO" id="GO:0003700">
    <property type="term" value="F:DNA-binding transcription factor activity"/>
    <property type="evidence" value="ECO:0007669"/>
    <property type="project" value="TreeGrafter"/>
</dbReference>
<dbReference type="SUPFAM" id="SSF82199">
    <property type="entry name" value="SET domain"/>
    <property type="match status" value="1"/>
</dbReference>
<keyword evidence="3" id="KW-0677">Repeat</keyword>
<reference evidence="13 14" key="2">
    <citation type="submission" date="2018-11" db="EMBL/GenBank/DDBJ databases">
        <authorList>
            <consortium name="Pathogen Informatics"/>
        </authorList>
    </citation>
    <scope>NUCLEOTIDE SEQUENCE [LARGE SCALE GENOMIC DNA]</scope>
</reference>
<keyword evidence="5" id="KW-0862">Zinc</keyword>
<dbReference type="SMART" id="SM00355">
    <property type="entry name" value="ZnF_C2H2"/>
    <property type="match status" value="2"/>
</dbReference>
<evidence type="ECO:0000313" key="15">
    <source>
        <dbReference type="WBParaSite" id="SBAD_0000546901-mRNA-1"/>
    </source>
</evidence>
<sequence length="568" mass="63056">MGKDSSEFDDWTMKTAPEFEDCCVYHVPDRIADGSPSGHHAKDSLPKNLELRQSTAADKGFAVFTCDFIPQFTRFGPLLGTHVDADCLKEDDADSAAVAGCRWKVFDDDSVKFVIDTSDERTSNWMCYVRRATDSAVQNLVACQVKTEIYFYSLKPLKENTELRVWYCRDYASKMGFLPSCNSVEIRKKIRAKFETLTASKESNHCHSLIEQYSPAHSQNTSQSDEGYHSNEVSVTPVSGRTTFSDSDADSSGVLDFSLKTARKTNDSSGKSSAIHFSNRLVETTENDRAVTNDRVNDPGLSTFNTEMLNCNRPGVIKMVPKYRLLDDDETQRAGRFPHLVITTDCHSSSSSSSSSSSYSAFSPSGYGRYGQATSFAEPPPQMAPPKPVLWNLQTVSALSSVLWNPSVVSNPASPYFLPSPAVERESFTTPVIVPQMPNVRLNGALDASDVPRATVRLSGDPKGNKENRKTSTEGTINHSKSAYQLNGKTNNNKTKYECYSCNKTFGQLSNLKVHMRTHTGERPFRCTVCSKEFTQLAHLQKHNLVHTGKTKNQFLHATITSLFSFVN</sequence>
<dbReference type="WBParaSite" id="SBAD_0000546901-mRNA-1">
    <property type="protein sequence ID" value="SBAD_0000546901-mRNA-1"/>
    <property type="gene ID" value="SBAD_0000546901"/>
</dbReference>
<dbReference type="InterPro" id="IPR050331">
    <property type="entry name" value="Zinc_finger"/>
</dbReference>
<evidence type="ECO:0000313" key="14">
    <source>
        <dbReference type="Proteomes" id="UP000270296"/>
    </source>
</evidence>
<protein>
    <submittedName>
        <fullName evidence="15">PR domain zinc finger protein 1</fullName>
    </submittedName>
</protein>
<evidence type="ECO:0000256" key="2">
    <source>
        <dbReference type="ARBA" id="ARBA00022723"/>
    </source>
</evidence>
<dbReference type="EMBL" id="UZAM01008865">
    <property type="protein sequence ID" value="VDP06738.1"/>
    <property type="molecule type" value="Genomic_DNA"/>
</dbReference>
<keyword evidence="7" id="KW-0804">Transcription</keyword>
<keyword evidence="2" id="KW-0479">Metal-binding</keyword>
<proteinExistence type="predicted"/>